<reference evidence="1 2" key="1">
    <citation type="submission" date="2014-02" db="EMBL/GenBank/DDBJ databases">
        <title>Whole genome shotgun sequence of Rhodococcus wratislaviensis NBRC 100605.</title>
        <authorList>
            <person name="Hosoyama A."/>
            <person name="Tsuchikane K."/>
            <person name="Yoshida I."/>
            <person name="Ohji S."/>
            <person name="Ichikawa N."/>
            <person name="Yamazoe A."/>
            <person name="Fujita N."/>
        </authorList>
    </citation>
    <scope>NUCLEOTIDE SEQUENCE [LARGE SCALE GENOMIC DNA]</scope>
    <source>
        <strain evidence="1 2">NBRC 100605</strain>
    </source>
</reference>
<sequence>MQNGTARGQNFLYLTKQEVIDLGITREEVVDITRSALVEHGNGRYEMPAKIGVHPFPDVFFHAMPAFLPALNAVGMKWIESYPNNPSRFGIPQITGLQVMNDVESGAPVALFDSTWLTAQRTPAVTMLAAEALHPGAKTFAMIGCGVQGREHVVYADTVLNDLETITVYDVREEAIDRLIADLQPRVDVELLKGVSLEAVVKESEVLSSATIIVREPLAAAKDEWVSAGQTILPCDLNTFWEPAISRRSRYIVDSIDEHELFADMGYFPDGLPAIAAETGQVLAGIKPGRTSSDEVIVNSNIGMAVCDIALGDLIRRRAEEHGVGTVLPL</sequence>
<dbReference type="Gene3D" id="3.30.1780.10">
    <property type="entry name" value="ornithine cyclodeaminase, domain 1"/>
    <property type="match status" value="1"/>
</dbReference>
<dbReference type="SUPFAM" id="SSF51735">
    <property type="entry name" value="NAD(P)-binding Rossmann-fold domains"/>
    <property type="match status" value="1"/>
</dbReference>
<dbReference type="Gene3D" id="3.40.50.720">
    <property type="entry name" value="NAD(P)-binding Rossmann-like Domain"/>
    <property type="match status" value="1"/>
</dbReference>
<gene>
    <name evidence="1" type="primary">ocd</name>
    <name evidence="1" type="ORF">RW1_041_00860</name>
</gene>
<dbReference type="OrthoDB" id="4311033at2"/>
<dbReference type="PANTHER" id="PTHR13812">
    <property type="entry name" value="KETIMINE REDUCTASE MU-CRYSTALLIN"/>
    <property type="match status" value="1"/>
</dbReference>
<keyword evidence="2" id="KW-1185">Reference proteome</keyword>
<evidence type="ECO:0000313" key="1">
    <source>
        <dbReference type="EMBL" id="GAF47538.1"/>
    </source>
</evidence>
<dbReference type="InterPro" id="IPR003462">
    <property type="entry name" value="ODC_Mu_crystall"/>
</dbReference>
<dbReference type="RefSeq" id="WP_037236668.1">
    <property type="nucleotide sequence ID" value="NZ_BAWF01000041.1"/>
</dbReference>
<dbReference type="AlphaFoldDB" id="X0PW91"/>
<dbReference type="Proteomes" id="UP000019491">
    <property type="component" value="Unassembled WGS sequence"/>
</dbReference>
<dbReference type="PIRSF" id="PIRSF001439">
    <property type="entry name" value="CryM"/>
    <property type="match status" value="1"/>
</dbReference>
<dbReference type="EMBL" id="BAWF01000041">
    <property type="protein sequence ID" value="GAF47538.1"/>
    <property type="molecule type" value="Genomic_DNA"/>
</dbReference>
<dbReference type="Pfam" id="PF02423">
    <property type="entry name" value="OCD_Mu_crystall"/>
    <property type="match status" value="1"/>
</dbReference>
<proteinExistence type="predicted"/>
<dbReference type="GO" id="GO:0005737">
    <property type="term" value="C:cytoplasm"/>
    <property type="evidence" value="ECO:0007669"/>
    <property type="project" value="TreeGrafter"/>
</dbReference>
<accession>X0PW91</accession>
<dbReference type="InterPro" id="IPR023401">
    <property type="entry name" value="ODC_N"/>
</dbReference>
<evidence type="ECO:0000313" key="2">
    <source>
        <dbReference type="Proteomes" id="UP000019491"/>
    </source>
</evidence>
<name>X0PW91_RHOWR</name>
<protein>
    <submittedName>
        <fullName evidence="1">Ornithine cyclodeaminase</fullName>
    </submittedName>
</protein>
<dbReference type="InterPro" id="IPR036291">
    <property type="entry name" value="NAD(P)-bd_dom_sf"/>
</dbReference>
<dbReference type="PANTHER" id="PTHR13812:SF19">
    <property type="entry name" value="KETIMINE REDUCTASE MU-CRYSTALLIN"/>
    <property type="match status" value="1"/>
</dbReference>
<organism evidence="1 2">
    <name type="scientific">Rhodococcus wratislaviensis NBRC 100605</name>
    <dbReference type="NCBI Taxonomy" id="1219028"/>
    <lineage>
        <taxon>Bacteria</taxon>
        <taxon>Bacillati</taxon>
        <taxon>Actinomycetota</taxon>
        <taxon>Actinomycetes</taxon>
        <taxon>Mycobacteriales</taxon>
        <taxon>Nocardiaceae</taxon>
        <taxon>Rhodococcus</taxon>
    </lineage>
</organism>
<comment type="caution">
    <text evidence="1">The sequence shown here is derived from an EMBL/GenBank/DDBJ whole genome shotgun (WGS) entry which is preliminary data.</text>
</comment>